<dbReference type="InterPro" id="IPR022260">
    <property type="entry name" value="Integr_conj_element_PilL"/>
</dbReference>
<comment type="caution">
    <text evidence="1">The sequence shown here is derived from an EMBL/GenBank/DDBJ whole genome shotgun (WGS) entry which is preliminary data.</text>
</comment>
<dbReference type="STRING" id="1908257.BKK47_09775"/>
<proteinExistence type="predicted"/>
<evidence type="ECO:0008006" key="3">
    <source>
        <dbReference type="Google" id="ProtNLM"/>
    </source>
</evidence>
<dbReference type="EMBL" id="MLHG01000070">
    <property type="protein sequence ID" value="OOF38279.1"/>
    <property type="molecule type" value="Genomic_DNA"/>
</dbReference>
<dbReference type="PROSITE" id="PS51257">
    <property type="entry name" value="PROKAR_LIPOPROTEIN"/>
    <property type="match status" value="1"/>
</dbReference>
<protein>
    <recommendedName>
        <fullName evidence="3">Pilus assembly protein PilL</fullName>
    </recommendedName>
</protein>
<gene>
    <name evidence="1" type="ORF">BKK47_09775</name>
</gene>
<dbReference type="Proteomes" id="UP000189426">
    <property type="component" value="Unassembled WGS sequence"/>
</dbReference>
<accession>A0A1V3ICX4</accession>
<dbReference type="RefSeq" id="WP_077494688.1">
    <property type="nucleotide sequence ID" value="NZ_MLHG01000070.1"/>
</dbReference>
<reference evidence="1 2" key="1">
    <citation type="submission" date="2016-10" db="EMBL/GenBank/DDBJ databases">
        <title>Rodentibacter gen. nov. and new species.</title>
        <authorList>
            <person name="Christensen H."/>
        </authorList>
    </citation>
    <scope>NUCLEOTIDE SEQUENCE [LARGE SCALE GENOMIC DNA]</scope>
    <source>
        <strain evidence="1 2">Ppn418</strain>
    </source>
</reference>
<organism evidence="1 2">
    <name type="scientific">Rodentibacter mrazii</name>
    <dbReference type="NCBI Taxonomy" id="1908257"/>
    <lineage>
        <taxon>Bacteria</taxon>
        <taxon>Pseudomonadati</taxon>
        <taxon>Pseudomonadota</taxon>
        <taxon>Gammaproteobacteria</taxon>
        <taxon>Pasteurellales</taxon>
        <taxon>Pasteurellaceae</taxon>
        <taxon>Rodentibacter</taxon>
    </lineage>
</organism>
<keyword evidence="2" id="KW-1185">Reference proteome</keyword>
<evidence type="ECO:0000313" key="2">
    <source>
        <dbReference type="Proteomes" id="UP000189426"/>
    </source>
</evidence>
<name>A0A1V3ICX4_9PAST</name>
<dbReference type="NCBIfam" id="TIGR03748">
    <property type="entry name" value="conj_PilL"/>
    <property type="match status" value="1"/>
</dbReference>
<sequence>MNKIDLSLSIAGVLCLALTGCVQNPKKETVSSVETYPLPTAGFVSESIKPSPVITEQTIVPDIYQYADEPEPVTQIVRQGRYTLVNTSPEEGQKYLLEQMVTVNMTPKKKRAMTATVEQGLKTTLSGTGLSLCYGSAFNQTASLFSLPLPKIHHQFGPIKLREALQMLAGPAYYVTLNDITRTVCFKTRENPVEMEKKRIEIISTTTQTEVVDE</sequence>
<evidence type="ECO:0000313" key="1">
    <source>
        <dbReference type="EMBL" id="OOF38279.1"/>
    </source>
</evidence>
<dbReference type="AlphaFoldDB" id="A0A1V3ICX4"/>